<gene>
    <name evidence="1" type="ORF">A3K87_04400</name>
</gene>
<comment type="caution">
    <text evidence="1">The sequence shown here is derived from an EMBL/GenBank/DDBJ whole genome shotgun (WGS) entry which is preliminary data.</text>
</comment>
<evidence type="ECO:0000313" key="1">
    <source>
        <dbReference type="EMBL" id="OAK55043.1"/>
    </source>
</evidence>
<dbReference type="EMBL" id="LVHG01000106">
    <property type="protein sequence ID" value="OAK55043.1"/>
    <property type="molecule type" value="Genomic_DNA"/>
</dbReference>
<protein>
    <submittedName>
        <fullName evidence="1">Phage tail protein</fullName>
    </submittedName>
</protein>
<dbReference type="Pfam" id="PF04985">
    <property type="entry name" value="Phage_tube"/>
    <property type="match status" value="1"/>
</dbReference>
<dbReference type="InterPro" id="IPR006498">
    <property type="entry name" value="Tail_tube"/>
</dbReference>
<dbReference type="AlphaFoldDB" id="A0AA91DH46"/>
<dbReference type="Proteomes" id="UP000077852">
    <property type="component" value="Unassembled WGS sequence"/>
</dbReference>
<evidence type="ECO:0000313" key="2">
    <source>
        <dbReference type="Proteomes" id="UP000077852"/>
    </source>
</evidence>
<dbReference type="NCBIfam" id="TIGR01611">
    <property type="entry name" value="tail_tube"/>
    <property type="match status" value="1"/>
</dbReference>
<organism evidence="1 2">
    <name type="scientific">Variovorax paradoxus</name>
    <dbReference type="NCBI Taxonomy" id="34073"/>
    <lineage>
        <taxon>Bacteria</taxon>
        <taxon>Pseudomonadati</taxon>
        <taxon>Pseudomonadota</taxon>
        <taxon>Betaproteobacteria</taxon>
        <taxon>Burkholderiales</taxon>
        <taxon>Comamonadaceae</taxon>
        <taxon>Variovorax</taxon>
    </lineage>
</organism>
<sequence>MSLPRVLKNFILFNDGNVYLGEVPEATPPKLSRKMEDYRSGGMNGPIGIDLGMEAMEFDWTAAGYMRSLFTQWGTPTHDGVLLRLTGAIQADDVAGTQAVELVMRGRHKEIDFGNAKAGEKTEIKIKSSLSYYKLVIDGEVIMEIDFVNLIEIVGGVDRMAQIRQALGLF</sequence>
<name>A0AA91DH46_VARPD</name>
<proteinExistence type="predicted"/>
<dbReference type="RefSeq" id="WP_081271640.1">
    <property type="nucleotide sequence ID" value="NZ_LVHG01000106.1"/>
</dbReference>
<accession>A0AA91DH46</accession>
<reference evidence="1 2" key="1">
    <citation type="submission" date="2016-03" db="EMBL/GenBank/DDBJ databases">
        <title>Genome sequence of Variovorax paradoxus KB5.</title>
        <authorList>
            <person name="Jeong H."/>
            <person name="Hong C.E."/>
            <person name="Jo S.H."/>
            <person name="Park J.M."/>
        </authorList>
    </citation>
    <scope>NUCLEOTIDE SEQUENCE [LARGE SCALE GENOMIC DNA]</scope>
    <source>
        <strain evidence="1 2">KB5</strain>
    </source>
</reference>